<evidence type="ECO:0000256" key="10">
    <source>
        <dbReference type="PIRNR" id="PIRNR000535"/>
    </source>
</evidence>
<proteinExistence type="inferred from homology"/>
<evidence type="ECO:0000256" key="11">
    <source>
        <dbReference type="RuleBase" id="RU369061"/>
    </source>
</evidence>
<dbReference type="InterPro" id="IPR029056">
    <property type="entry name" value="Ribokinase-like"/>
</dbReference>
<dbReference type="EMBL" id="JAUHMF010000001">
    <property type="protein sequence ID" value="MDT8898163.1"/>
    <property type="molecule type" value="Genomic_DNA"/>
</dbReference>
<dbReference type="InterPro" id="IPR017583">
    <property type="entry name" value="Tagatose/fructose_Pkinase"/>
</dbReference>
<dbReference type="PANTHER" id="PTHR46566:SF5">
    <property type="entry name" value="1-PHOSPHOFRUCTOKINASE"/>
    <property type="match status" value="1"/>
</dbReference>
<evidence type="ECO:0000256" key="6">
    <source>
        <dbReference type="ARBA" id="ARBA00022777"/>
    </source>
</evidence>
<accession>A0ABU3NMT2</accession>
<dbReference type="GO" id="GO:0008662">
    <property type="term" value="F:1-phosphofructokinase activity"/>
    <property type="evidence" value="ECO:0007669"/>
    <property type="project" value="UniProtKB-EC"/>
</dbReference>
<evidence type="ECO:0000256" key="4">
    <source>
        <dbReference type="ARBA" id="ARBA00022679"/>
    </source>
</evidence>
<dbReference type="Gene3D" id="3.40.1190.20">
    <property type="match status" value="1"/>
</dbReference>
<dbReference type="PROSITE" id="PS00584">
    <property type="entry name" value="PFKB_KINASES_2"/>
    <property type="match status" value="1"/>
</dbReference>
<comment type="similarity">
    <text evidence="1 11">Belongs to the carbohydrate kinase PfkB family.</text>
</comment>
<dbReference type="Pfam" id="PF00294">
    <property type="entry name" value="PfkB"/>
    <property type="match status" value="1"/>
</dbReference>
<evidence type="ECO:0000313" key="14">
    <source>
        <dbReference type="Proteomes" id="UP001254165"/>
    </source>
</evidence>
<keyword evidence="4 10" id="KW-0808">Transferase</keyword>
<organism evidence="13 14">
    <name type="scientific">Thermanaerothrix solaris</name>
    <dbReference type="NCBI Taxonomy" id="3058434"/>
    <lineage>
        <taxon>Bacteria</taxon>
        <taxon>Bacillati</taxon>
        <taxon>Chloroflexota</taxon>
        <taxon>Anaerolineae</taxon>
        <taxon>Anaerolineales</taxon>
        <taxon>Anaerolineaceae</taxon>
        <taxon>Thermanaerothrix</taxon>
    </lineage>
</organism>
<dbReference type="InterPro" id="IPR011611">
    <property type="entry name" value="PfkB_dom"/>
</dbReference>
<reference evidence="13 14" key="1">
    <citation type="submission" date="2023-07" db="EMBL/GenBank/DDBJ databases">
        <title>Novel species of Thermanaerothrix with wide hydrolytic capabilities.</title>
        <authorList>
            <person name="Zayulina K.S."/>
            <person name="Podosokorskaya O.A."/>
            <person name="Elcheninov A.G."/>
        </authorList>
    </citation>
    <scope>NUCLEOTIDE SEQUENCE [LARGE SCALE GENOMIC DNA]</scope>
    <source>
        <strain evidence="13 14">4228-RoL</strain>
    </source>
</reference>
<feature type="domain" description="Carbohydrate kinase PfkB" evidence="12">
    <location>
        <begin position="11"/>
        <end position="293"/>
    </location>
</feature>
<keyword evidence="7 11" id="KW-0067">ATP-binding</keyword>
<dbReference type="NCBIfam" id="TIGR03168">
    <property type="entry name" value="1-PFK"/>
    <property type="match status" value="1"/>
</dbReference>
<comment type="caution">
    <text evidence="13">The sequence shown here is derived from an EMBL/GenBank/DDBJ whole genome shotgun (WGS) entry which is preliminary data.</text>
</comment>
<evidence type="ECO:0000256" key="2">
    <source>
        <dbReference type="ARBA" id="ARBA00012131"/>
    </source>
</evidence>
<dbReference type="RefSeq" id="WP_315624808.1">
    <property type="nucleotide sequence ID" value="NZ_JAUHMF010000001.1"/>
</dbReference>
<dbReference type="Proteomes" id="UP001254165">
    <property type="component" value="Unassembled WGS sequence"/>
</dbReference>
<evidence type="ECO:0000256" key="1">
    <source>
        <dbReference type="ARBA" id="ARBA00010688"/>
    </source>
</evidence>
<evidence type="ECO:0000313" key="13">
    <source>
        <dbReference type="EMBL" id="MDT8898163.1"/>
    </source>
</evidence>
<keyword evidence="5 11" id="KW-0547">Nucleotide-binding</keyword>
<evidence type="ECO:0000256" key="3">
    <source>
        <dbReference type="ARBA" id="ARBA00013596"/>
    </source>
</evidence>
<dbReference type="SUPFAM" id="SSF53613">
    <property type="entry name" value="Ribokinase-like"/>
    <property type="match status" value="1"/>
</dbReference>
<keyword evidence="14" id="KW-1185">Reference proteome</keyword>
<dbReference type="CDD" id="cd01164">
    <property type="entry name" value="FruK_PfkB_like"/>
    <property type="match status" value="1"/>
</dbReference>
<evidence type="ECO:0000256" key="5">
    <source>
        <dbReference type="ARBA" id="ARBA00022741"/>
    </source>
</evidence>
<dbReference type="PIRSF" id="PIRSF000535">
    <property type="entry name" value="1PFK/6PFK/LacC"/>
    <property type="match status" value="1"/>
</dbReference>
<comment type="catalytic activity">
    <reaction evidence="9 11">
        <text>beta-D-fructose 1-phosphate + ATP = beta-D-fructose 1,6-bisphosphate + ADP + H(+)</text>
        <dbReference type="Rhea" id="RHEA:14213"/>
        <dbReference type="ChEBI" id="CHEBI:15378"/>
        <dbReference type="ChEBI" id="CHEBI:30616"/>
        <dbReference type="ChEBI" id="CHEBI:32966"/>
        <dbReference type="ChEBI" id="CHEBI:138881"/>
        <dbReference type="ChEBI" id="CHEBI:456216"/>
        <dbReference type="EC" id="2.7.1.56"/>
    </reaction>
</comment>
<gene>
    <name evidence="13" type="primary">pfkB</name>
    <name evidence="13" type="ORF">QYE77_07765</name>
</gene>
<keyword evidence="6 11" id="KW-0418">Kinase</keyword>
<dbReference type="EC" id="2.7.1.56" evidence="2 11"/>
<evidence type="ECO:0000256" key="9">
    <source>
        <dbReference type="ARBA" id="ARBA00047745"/>
    </source>
</evidence>
<evidence type="ECO:0000256" key="7">
    <source>
        <dbReference type="ARBA" id="ARBA00022840"/>
    </source>
</evidence>
<dbReference type="InterPro" id="IPR022463">
    <property type="entry name" value="1-PFruKinase"/>
</dbReference>
<name>A0ABU3NMT2_9CHLR</name>
<protein>
    <recommendedName>
        <fullName evidence="3 11">1-phosphofructokinase</fullName>
        <shortName evidence="11">Fru1PK</shortName>
        <ecNumber evidence="2 11">2.7.1.56</ecNumber>
    </recommendedName>
    <alternativeName>
        <fullName evidence="8 11">Fructose 1-phosphate kinase</fullName>
    </alternativeName>
</protein>
<evidence type="ECO:0000259" key="12">
    <source>
        <dbReference type="Pfam" id="PF00294"/>
    </source>
</evidence>
<dbReference type="PANTHER" id="PTHR46566">
    <property type="entry name" value="1-PHOSPHOFRUCTOKINASE-RELATED"/>
    <property type="match status" value="1"/>
</dbReference>
<comment type="function">
    <text evidence="11">Catalyzes the ATP-dependent phosphorylation of fructose-l-phosphate to fructose-l,6-bisphosphate.</text>
</comment>
<dbReference type="InterPro" id="IPR002173">
    <property type="entry name" value="Carboh/pur_kinase_PfkB_CS"/>
</dbReference>
<sequence length="320" mass="34177">MIDVVTVTLNPAIDQTLYVEHFALNTVNRMQHMRQDPGGKGVNVASYLADYGLRVAVTGFLGQDNATLFEQWFSRKNILNRFIYLPGATRTNIKIVDEASHQTTEINMPGLAPTSQAYQQLLGTLEDLALSCEWFVLSGNLPPGLPAETYAEIIRLLKARGKRVILDTSQEALRQGVLAGPHILKPNLDELQHLHGHSLPTLAAIEAAGRTLLDCGVELVAVSMGKEGALFITAEQSLQVQVPSVAVLSTVGAGDAMVAGILAAQRQGLPLVACARLATAFALGALSTLGPTLPEHAVLDSLADRVSIRVLNGTQISPPI</sequence>
<dbReference type="NCBIfam" id="TIGR03828">
    <property type="entry name" value="pfkB"/>
    <property type="match status" value="1"/>
</dbReference>
<evidence type="ECO:0000256" key="8">
    <source>
        <dbReference type="ARBA" id="ARBA00032802"/>
    </source>
</evidence>
<dbReference type="PROSITE" id="PS00583">
    <property type="entry name" value="PFKB_KINASES_1"/>
    <property type="match status" value="1"/>
</dbReference>